<accession>A0AAW9QDJ4</accession>
<feature type="domain" description="YhcG N-terminal" evidence="2">
    <location>
        <begin position="4"/>
        <end position="173"/>
    </location>
</feature>
<dbReference type="AlphaFoldDB" id="A0AAW9QDJ4"/>
<name>A0AAW9QDJ4_9BURK</name>
<sequence length="364" mass="41017">MASIRQVHQECASQATRAVNISLTFRNWLIGAHIHHYELQGADRATYGDRLLAELSEALRSHGVSNSGRRQLYGYLAFYRAYPQIVRTVSAPFAALQPAPPRGEKVRTPSAQSPAVSAAYPALLVNRLSYSHFEQLVDLDDKQQRAFYEAETLRGTWSVRELKRQIATQYYQRSGLSTNKAALSKRAHASAERAAPQQLIRDPYVFEFLGLKAQEVVTEGELEDALLDKLQAFLLELGHGFCFEARQKRLLIGGEHFFVDLVFYHRVLKCHVLIELKNDAFRHEHLGQLNSYVGYYRQHEMSDGDQPPIGILLCTGKNTELVQYALAGMSNQLFVSRYQVQLPGKEEIAAFLHKAVEELGGQAG</sequence>
<dbReference type="Proteomes" id="UP001336250">
    <property type="component" value="Unassembled WGS sequence"/>
</dbReference>
<dbReference type="Gene3D" id="3.40.1350.10">
    <property type="match status" value="1"/>
</dbReference>
<evidence type="ECO:0000313" key="3">
    <source>
        <dbReference type="EMBL" id="MEF7612715.1"/>
    </source>
</evidence>
<organism evidence="3 4">
    <name type="scientific">Aquincola agrisoli</name>
    <dbReference type="NCBI Taxonomy" id="3119538"/>
    <lineage>
        <taxon>Bacteria</taxon>
        <taxon>Pseudomonadati</taxon>
        <taxon>Pseudomonadota</taxon>
        <taxon>Betaproteobacteria</taxon>
        <taxon>Burkholderiales</taxon>
        <taxon>Sphaerotilaceae</taxon>
        <taxon>Aquincola</taxon>
    </lineage>
</organism>
<comment type="caution">
    <text evidence="3">The sequence shown here is derived from an EMBL/GenBank/DDBJ whole genome shotgun (WGS) entry which is preliminary data.</text>
</comment>
<dbReference type="GO" id="GO:0003676">
    <property type="term" value="F:nucleic acid binding"/>
    <property type="evidence" value="ECO:0007669"/>
    <property type="project" value="InterPro"/>
</dbReference>
<dbReference type="EMBL" id="JAZIBG010000009">
    <property type="protein sequence ID" value="MEF7612715.1"/>
    <property type="molecule type" value="Genomic_DNA"/>
</dbReference>
<dbReference type="InterPro" id="IPR041527">
    <property type="entry name" value="YhcG_N"/>
</dbReference>
<dbReference type="InterPro" id="IPR053148">
    <property type="entry name" value="PD-DEXK-like_domain"/>
</dbReference>
<dbReference type="InterPro" id="IPR011856">
    <property type="entry name" value="tRNA_endonuc-like_dom_sf"/>
</dbReference>
<dbReference type="RefSeq" id="WP_332287610.1">
    <property type="nucleotide sequence ID" value="NZ_JAZIBG010000009.1"/>
</dbReference>
<dbReference type="PANTHER" id="PTHR30547">
    <property type="entry name" value="UNCHARACTERIZED PROTEIN YHCG-RELATED"/>
    <property type="match status" value="1"/>
</dbReference>
<feature type="domain" description="YhcG PDDEXK nuclease" evidence="1">
    <location>
        <begin position="197"/>
        <end position="346"/>
    </location>
</feature>
<evidence type="ECO:0000259" key="2">
    <source>
        <dbReference type="Pfam" id="PF17761"/>
    </source>
</evidence>
<dbReference type="Pfam" id="PF06250">
    <property type="entry name" value="YhcG_C"/>
    <property type="match status" value="1"/>
</dbReference>
<dbReference type="Pfam" id="PF17761">
    <property type="entry name" value="DUF1016_N"/>
    <property type="match status" value="1"/>
</dbReference>
<reference evidence="3 4" key="1">
    <citation type="submission" date="2024-02" db="EMBL/GenBank/DDBJ databases">
        <title>Genome sequence of Aquincola sp. MAHUQ-54.</title>
        <authorList>
            <person name="Huq M.A."/>
        </authorList>
    </citation>
    <scope>NUCLEOTIDE SEQUENCE [LARGE SCALE GENOMIC DNA]</scope>
    <source>
        <strain evidence="3 4">MAHUQ-54</strain>
    </source>
</reference>
<dbReference type="PANTHER" id="PTHR30547:SF5">
    <property type="entry name" value="NUCLEASE YHCG-RELATED"/>
    <property type="match status" value="1"/>
</dbReference>
<proteinExistence type="predicted"/>
<evidence type="ECO:0000313" key="4">
    <source>
        <dbReference type="Proteomes" id="UP001336250"/>
    </source>
</evidence>
<keyword evidence="4" id="KW-1185">Reference proteome</keyword>
<protein>
    <submittedName>
        <fullName evidence="3">PDDEXK nuclease domain-containing protein</fullName>
    </submittedName>
</protein>
<gene>
    <name evidence="3" type="ORF">V4F39_02255</name>
</gene>
<evidence type="ECO:0000259" key="1">
    <source>
        <dbReference type="Pfam" id="PF06250"/>
    </source>
</evidence>
<dbReference type="InterPro" id="IPR009362">
    <property type="entry name" value="YhcG_C"/>
</dbReference>